<keyword evidence="1" id="KW-0805">Transcription regulation</keyword>
<feature type="transmembrane region" description="Helical" evidence="4">
    <location>
        <begin position="37"/>
        <end position="60"/>
    </location>
</feature>
<dbReference type="InterPro" id="IPR018062">
    <property type="entry name" value="HTH_AraC-typ_CS"/>
</dbReference>
<keyword evidence="2" id="KW-0238">DNA-binding</keyword>
<keyword evidence="7" id="KW-1185">Reference proteome</keyword>
<sequence>MLKWPLKTSDKLLIAILSTFVVKFSFDEVSLITGNHLYSVIAAIFGMSTIATCGWYIKYITDTETGFGIRQLYIYLPLIIIGIPLTTFLLHPVAGTGYYTGSAIVIICFIFYYFWFCINMLRKHQKLIRENYSGAPGSITVNWMIVIITLQIVEFLLKGVLAKVITSNYNTDVNIITNEYCFIIMTFLLVVLGIWQKSIPVFIPAKEEISQSVPQAGDLERYRLKLEKFMDEYKPYLDPELTIEKLGGLTHIKKLLLSQTLNKAFNKNFFTFIREYRIRHVEAELKNKSNEERTIMDIAYMSGFNSKTGFNRAFKEVTGKTPTEYLKN</sequence>
<evidence type="ECO:0000256" key="2">
    <source>
        <dbReference type="ARBA" id="ARBA00023125"/>
    </source>
</evidence>
<name>A0ABP7R7J1_9SPHI</name>
<evidence type="ECO:0000313" key="7">
    <source>
        <dbReference type="Proteomes" id="UP001500742"/>
    </source>
</evidence>
<dbReference type="SMART" id="SM00342">
    <property type="entry name" value="HTH_ARAC"/>
    <property type="match status" value="1"/>
</dbReference>
<feature type="transmembrane region" description="Helical" evidence="4">
    <location>
        <begin position="72"/>
        <end position="91"/>
    </location>
</feature>
<accession>A0ABP7R7J1</accession>
<evidence type="ECO:0000256" key="4">
    <source>
        <dbReference type="SAM" id="Phobius"/>
    </source>
</evidence>
<dbReference type="InterPro" id="IPR020449">
    <property type="entry name" value="Tscrpt_reg_AraC-type_HTH"/>
</dbReference>
<keyword evidence="4" id="KW-0812">Transmembrane</keyword>
<keyword evidence="4" id="KW-1133">Transmembrane helix</keyword>
<dbReference type="Pfam" id="PF12833">
    <property type="entry name" value="HTH_18"/>
    <property type="match status" value="1"/>
</dbReference>
<reference evidence="7" key="1">
    <citation type="journal article" date="2019" name="Int. J. Syst. Evol. Microbiol.">
        <title>The Global Catalogue of Microorganisms (GCM) 10K type strain sequencing project: providing services to taxonomists for standard genome sequencing and annotation.</title>
        <authorList>
            <consortium name="The Broad Institute Genomics Platform"/>
            <consortium name="The Broad Institute Genome Sequencing Center for Infectious Disease"/>
            <person name="Wu L."/>
            <person name="Ma J."/>
        </authorList>
    </citation>
    <scope>NUCLEOTIDE SEQUENCE [LARGE SCALE GENOMIC DNA]</scope>
    <source>
        <strain evidence="7">JCM 16601</strain>
    </source>
</reference>
<feature type="transmembrane region" description="Helical" evidence="4">
    <location>
        <begin position="139"/>
        <end position="157"/>
    </location>
</feature>
<evidence type="ECO:0000313" key="6">
    <source>
        <dbReference type="EMBL" id="GAA3993599.1"/>
    </source>
</evidence>
<dbReference type="PRINTS" id="PR00032">
    <property type="entry name" value="HTHARAC"/>
</dbReference>
<evidence type="ECO:0000259" key="5">
    <source>
        <dbReference type="PROSITE" id="PS01124"/>
    </source>
</evidence>
<dbReference type="PANTHER" id="PTHR43280">
    <property type="entry name" value="ARAC-FAMILY TRANSCRIPTIONAL REGULATOR"/>
    <property type="match status" value="1"/>
</dbReference>
<dbReference type="Proteomes" id="UP001500742">
    <property type="component" value="Unassembled WGS sequence"/>
</dbReference>
<dbReference type="PROSITE" id="PS00041">
    <property type="entry name" value="HTH_ARAC_FAMILY_1"/>
    <property type="match status" value="1"/>
</dbReference>
<feature type="transmembrane region" description="Helical" evidence="4">
    <location>
        <begin position="97"/>
        <end position="118"/>
    </location>
</feature>
<dbReference type="InterPro" id="IPR009057">
    <property type="entry name" value="Homeodomain-like_sf"/>
</dbReference>
<evidence type="ECO:0000256" key="1">
    <source>
        <dbReference type="ARBA" id="ARBA00023015"/>
    </source>
</evidence>
<gene>
    <name evidence="6" type="ORF">GCM10022210_54490</name>
</gene>
<evidence type="ECO:0000256" key="3">
    <source>
        <dbReference type="ARBA" id="ARBA00023163"/>
    </source>
</evidence>
<feature type="domain" description="HTH araC/xylS-type" evidence="5">
    <location>
        <begin position="227"/>
        <end position="328"/>
    </location>
</feature>
<dbReference type="PANTHER" id="PTHR43280:SF29">
    <property type="entry name" value="ARAC-FAMILY TRANSCRIPTIONAL REGULATOR"/>
    <property type="match status" value="1"/>
</dbReference>
<organism evidence="6 7">
    <name type="scientific">Mucilaginibacter dorajii</name>
    <dbReference type="NCBI Taxonomy" id="692994"/>
    <lineage>
        <taxon>Bacteria</taxon>
        <taxon>Pseudomonadati</taxon>
        <taxon>Bacteroidota</taxon>
        <taxon>Sphingobacteriia</taxon>
        <taxon>Sphingobacteriales</taxon>
        <taxon>Sphingobacteriaceae</taxon>
        <taxon>Mucilaginibacter</taxon>
    </lineage>
</organism>
<keyword evidence="3" id="KW-0804">Transcription</keyword>
<dbReference type="PROSITE" id="PS01124">
    <property type="entry name" value="HTH_ARAC_FAMILY_2"/>
    <property type="match status" value="1"/>
</dbReference>
<feature type="transmembrane region" description="Helical" evidence="4">
    <location>
        <begin position="177"/>
        <end position="195"/>
    </location>
</feature>
<protein>
    <recommendedName>
        <fullName evidence="5">HTH araC/xylS-type domain-containing protein</fullName>
    </recommendedName>
</protein>
<proteinExistence type="predicted"/>
<dbReference type="Gene3D" id="1.10.10.60">
    <property type="entry name" value="Homeodomain-like"/>
    <property type="match status" value="1"/>
</dbReference>
<dbReference type="InterPro" id="IPR018060">
    <property type="entry name" value="HTH_AraC"/>
</dbReference>
<comment type="caution">
    <text evidence="6">The sequence shown here is derived from an EMBL/GenBank/DDBJ whole genome shotgun (WGS) entry which is preliminary data.</text>
</comment>
<keyword evidence="4" id="KW-0472">Membrane</keyword>
<dbReference type="SUPFAM" id="SSF46689">
    <property type="entry name" value="Homeodomain-like"/>
    <property type="match status" value="1"/>
</dbReference>
<dbReference type="EMBL" id="BAAAZC010000052">
    <property type="protein sequence ID" value="GAA3993599.1"/>
    <property type="molecule type" value="Genomic_DNA"/>
</dbReference>